<sequence length="504" mass="58586">MNSWVYNTKGTVFIRIIITGYSSLKTMDEDRLLTASLKEEESYEDEDVNLDRGDNTEKAIEHYTSEQIKRAVEDIEHTPSATLDLSRKGLQHVDDLFKISRIENLYLEGNEISSLPDHFFSEMSNLVWLDLRNNKISCLPPGIGRHRCLNTLLLEGNPIKELPIELGNLITLRALSLRQCPIEFPPEDIVHQGLQAILKFLRSAMAGKPIYTRNSCQEMPPIEKLKLTDLVKSSLELSEEWPNDEEMKRFEKLRKEMMQADEADMGDTDQSFQLVPSIDRAVLTSKGARKTIIARLPKRKQVPLKYTFPELPPYYNQSRTTAQERRLLALKDLKEKQALIEQRRKDQELLKEWREHSKCMQEKGEMEFRQGGTALAKSDEVLKNAPYATDPDFYRMLDSRECIKQGSHEEHVRVKKLLTRKSLKEIEDARAARDRELEYRIRAHIQMMQERRRKSKGTVQEEIDATKTEMEAAQKLQSEVVQRKLERDVPLEYRFTAFTGEQSS</sequence>
<accession>A0ABR0ZRM6</accession>
<comment type="caution">
    <text evidence="3">The sequence shown here is derived from an EMBL/GenBank/DDBJ whole genome shotgun (WGS) entry which is preliminary data.</text>
</comment>
<keyword evidence="4" id="KW-1185">Reference proteome</keyword>
<evidence type="ECO:0000313" key="4">
    <source>
        <dbReference type="Proteomes" id="UP001369086"/>
    </source>
</evidence>
<dbReference type="InterPro" id="IPR003591">
    <property type="entry name" value="Leu-rich_rpt_typical-subtyp"/>
</dbReference>
<dbReference type="InterPro" id="IPR050216">
    <property type="entry name" value="LRR_domain-containing"/>
</dbReference>
<dbReference type="InterPro" id="IPR032675">
    <property type="entry name" value="LRR_dom_sf"/>
</dbReference>
<organism evidence="3 4">
    <name type="scientific">Huso huso</name>
    <name type="common">Beluga</name>
    <name type="synonym">Acipenser huso</name>
    <dbReference type="NCBI Taxonomy" id="61971"/>
    <lineage>
        <taxon>Eukaryota</taxon>
        <taxon>Metazoa</taxon>
        <taxon>Chordata</taxon>
        <taxon>Craniata</taxon>
        <taxon>Vertebrata</taxon>
        <taxon>Euteleostomi</taxon>
        <taxon>Actinopterygii</taxon>
        <taxon>Chondrostei</taxon>
        <taxon>Acipenseriformes</taxon>
        <taxon>Acipenseridae</taxon>
        <taxon>Huso</taxon>
    </lineage>
</organism>
<dbReference type="SMART" id="SM00369">
    <property type="entry name" value="LRR_TYP"/>
    <property type="match status" value="3"/>
</dbReference>
<name>A0ABR0ZRM6_HUSHU</name>
<dbReference type="PANTHER" id="PTHR48051">
    <property type="match status" value="1"/>
</dbReference>
<gene>
    <name evidence="3" type="ORF">HHUSO_G8482</name>
</gene>
<dbReference type="EMBL" id="JAHFZB010000007">
    <property type="protein sequence ID" value="KAK6487334.1"/>
    <property type="molecule type" value="Genomic_DNA"/>
</dbReference>
<keyword evidence="1" id="KW-0433">Leucine-rich repeat</keyword>
<dbReference type="Gene3D" id="3.80.10.10">
    <property type="entry name" value="Ribonuclease Inhibitor"/>
    <property type="match status" value="1"/>
</dbReference>
<proteinExistence type="predicted"/>
<evidence type="ECO:0000313" key="3">
    <source>
        <dbReference type="EMBL" id="KAK6487334.1"/>
    </source>
</evidence>
<dbReference type="PANTHER" id="PTHR48051:SF35">
    <property type="entry name" value="LEUCINE-RICH REPEAT-CONTAINING PROTEIN 27"/>
    <property type="match status" value="1"/>
</dbReference>
<protein>
    <submittedName>
        <fullName evidence="3">Leucine-rich repeat-containing protein 27-like isoform X1</fullName>
    </submittedName>
</protein>
<dbReference type="Proteomes" id="UP001369086">
    <property type="component" value="Unassembled WGS sequence"/>
</dbReference>
<dbReference type="SUPFAM" id="SSF52058">
    <property type="entry name" value="L domain-like"/>
    <property type="match status" value="1"/>
</dbReference>
<dbReference type="PROSITE" id="PS51450">
    <property type="entry name" value="LRR"/>
    <property type="match status" value="1"/>
</dbReference>
<evidence type="ECO:0000256" key="2">
    <source>
        <dbReference type="ARBA" id="ARBA00022737"/>
    </source>
</evidence>
<dbReference type="InterPro" id="IPR001611">
    <property type="entry name" value="Leu-rich_rpt"/>
</dbReference>
<reference evidence="3 4" key="1">
    <citation type="submission" date="2021-05" db="EMBL/GenBank/DDBJ databases">
        <authorList>
            <person name="Zahm M."/>
            <person name="Klopp C."/>
            <person name="Cabau C."/>
            <person name="Kuhl H."/>
            <person name="Suciu R."/>
            <person name="Ciorpac M."/>
            <person name="Holostenco D."/>
            <person name="Gessner J."/>
            <person name="Wuertz S."/>
            <person name="Hohne C."/>
            <person name="Stock M."/>
            <person name="Gislard M."/>
            <person name="Lluch J."/>
            <person name="Milhes M."/>
            <person name="Lampietro C."/>
            <person name="Lopez Roques C."/>
            <person name="Donnadieu C."/>
            <person name="Du K."/>
            <person name="Schartl M."/>
            <person name="Guiguen Y."/>
        </authorList>
    </citation>
    <scope>NUCLEOTIDE SEQUENCE [LARGE SCALE GENOMIC DNA]</scope>
    <source>
        <strain evidence="3">Hh-F2</strain>
        <tissue evidence="3">Blood</tissue>
    </source>
</reference>
<evidence type="ECO:0000256" key="1">
    <source>
        <dbReference type="ARBA" id="ARBA00022614"/>
    </source>
</evidence>
<dbReference type="Pfam" id="PF13855">
    <property type="entry name" value="LRR_8"/>
    <property type="match status" value="1"/>
</dbReference>
<keyword evidence="2" id="KW-0677">Repeat</keyword>